<dbReference type="SMART" id="SM00646">
    <property type="entry name" value="Ami_3"/>
    <property type="match status" value="1"/>
</dbReference>
<dbReference type="InterPro" id="IPR050695">
    <property type="entry name" value="N-acetylmuramoyl_amidase_3"/>
</dbReference>
<dbReference type="PANTHER" id="PTHR30404">
    <property type="entry name" value="N-ACETYLMURAMOYL-L-ALANINE AMIDASE"/>
    <property type="match status" value="1"/>
</dbReference>
<dbReference type="GO" id="GO:0030288">
    <property type="term" value="C:outer membrane-bounded periplasmic space"/>
    <property type="evidence" value="ECO:0007669"/>
    <property type="project" value="TreeGrafter"/>
</dbReference>
<reference evidence="13 14" key="1">
    <citation type="submission" date="2015-12" db="EMBL/GenBank/DDBJ databases">
        <authorList>
            <person name="Shamseldin A."/>
            <person name="Moawad H."/>
            <person name="Abd El-Rahim W.M."/>
            <person name="Sadowsky M.J."/>
        </authorList>
    </citation>
    <scope>NUCLEOTIDE SEQUENCE [LARGE SCALE GENOMIC DNA]</scope>
    <source>
        <strain evidence="13 14">LMG9050</strain>
    </source>
</reference>
<dbReference type="CDD" id="cd02696">
    <property type="entry name" value="MurNAc-LAA"/>
    <property type="match status" value="1"/>
</dbReference>
<evidence type="ECO:0000256" key="2">
    <source>
        <dbReference type="ARBA" id="ARBA00004418"/>
    </source>
</evidence>
<keyword evidence="5 11" id="KW-0732">Signal</keyword>
<proteinExistence type="inferred from homology"/>
<gene>
    <name evidence="13" type="ORF">Xmlh_04850</name>
</gene>
<organism evidence="13 14">
    <name type="scientific">Xanthomonas axonopodis pv. melhusii</name>
    <dbReference type="NCBI Taxonomy" id="487834"/>
    <lineage>
        <taxon>Bacteria</taxon>
        <taxon>Pseudomonadati</taxon>
        <taxon>Pseudomonadota</taxon>
        <taxon>Gammaproteobacteria</taxon>
        <taxon>Lysobacterales</taxon>
        <taxon>Lysobacteraceae</taxon>
        <taxon>Xanthomonas</taxon>
    </lineage>
</organism>
<evidence type="ECO:0000256" key="6">
    <source>
        <dbReference type="ARBA" id="ARBA00022764"/>
    </source>
</evidence>
<accession>A0A1T1NP39</accession>
<feature type="chain" id="PRO_5010553150" description="N-acetylmuramoyl-L-alanine amidase AmiC" evidence="11">
    <location>
        <begin position="24"/>
        <end position="569"/>
    </location>
</feature>
<name>A0A1T1NP39_9XANT</name>
<dbReference type="Pfam" id="PF01520">
    <property type="entry name" value="Amidase_3"/>
    <property type="match status" value="1"/>
</dbReference>
<evidence type="ECO:0000256" key="11">
    <source>
        <dbReference type="SAM" id="SignalP"/>
    </source>
</evidence>
<evidence type="ECO:0000256" key="5">
    <source>
        <dbReference type="ARBA" id="ARBA00022729"/>
    </source>
</evidence>
<dbReference type="EC" id="3.5.1.28" evidence="4"/>
<dbReference type="FunFam" id="3.40.630.40:FF:000001">
    <property type="entry name" value="N-acetylmuramoyl-L-alanine amidase"/>
    <property type="match status" value="1"/>
</dbReference>
<evidence type="ECO:0000313" key="13">
    <source>
        <dbReference type="EMBL" id="OOW65155.1"/>
    </source>
</evidence>
<feature type="domain" description="MurNAc-LAA" evidence="12">
    <location>
        <begin position="382"/>
        <end position="537"/>
    </location>
</feature>
<comment type="subcellular location">
    <subcellularLocation>
        <location evidence="2">Periplasm</location>
    </subcellularLocation>
</comment>
<evidence type="ECO:0000256" key="7">
    <source>
        <dbReference type="ARBA" id="ARBA00022801"/>
    </source>
</evidence>
<evidence type="ECO:0000256" key="1">
    <source>
        <dbReference type="ARBA" id="ARBA00001561"/>
    </source>
</evidence>
<feature type="signal peptide" evidence="11">
    <location>
        <begin position="1"/>
        <end position="23"/>
    </location>
</feature>
<comment type="caution">
    <text evidence="13">The sequence shown here is derived from an EMBL/GenBank/DDBJ whole genome shotgun (WGS) entry which is preliminary data.</text>
</comment>
<dbReference type="InterPro" id="IPR002508">
    <property type="entry name" value="MurNAc-LAA_cat"/>
</dbReference>
<keyword evidence="8" id="KW-0961">Cell wall biogenesis/degradation</keyword>
<comment type="similarity">
    <text evidence="3">Belongs to the N-acetylmuramoyl-L-alanine amidase 3 family.</text>
</comment>
<dbReference type="Pfam" id="PF11741">
    <property type="entry name" value="AMIN"/>
    <property type="match status" value="1"/>
</dbReference>
<evidence type="ECO:0000256" key="9">
    <source>
        <dbReference type="ARBA" id="ARBA00074581"/>
    </source>
</evidence>
<dbReference type="Gene3D" id="3.40.630.40">
    <property type="entry name" value="Zn-dependent exopeptidases"/>
    <property type="match status" value="1"/>
</dbReference>
<feature type="compositionally biased region" description="Pro residues" evidence="10">
    <location>
        <begin position="178"/>
        <end position="191"/>
    </location>
</feature>
<feature type="compositionally biased region" description="Low complexity" evidence="10">
    <location>
        <begin position="157"/>
        <end position="177"/>
    </location>
</feature>
<evidence type="ECO:0000313" key="14">
    <source>
        <dbReference type="Proteomes" id="UP000190559"/>
    </source>
</evidence>
<feature type="compositionally biased region" description="Polar residues" evidence="10">
    <location>
        <begin position="201"/>
        <end position="210"/>
    </location>
</feature>
<protein>
    <recommendedName>
        <fullName evidence="9">N-acetylmuramoyl-L-alanine amidase AmiC</fullName>
        <ecNumber evidence="4">3.5.1.28</ecNumber>
    </recommendedName>
</protein>
<comment type="catalytic activity">
    <reaction evidence="1">
        <text>Hydrolyzes the link between N-acetylmuramoyl residues and L-amino acid residues in certain cell-wall glycopeptides.</text>
        <dbReference type="EC" id="3.5.1.28"/>
    </reaction>
</comment>
<dbReference type="SUPFAM" id="SSF53187">
    <property type="entry name" value="Zn-dependent exopeptidases"/>
    <property type="match status" value="1"/>
</dbReference>
<feature type="compositionally biased region" description="Low complexity" evidence="10">
    <location>
        <begin position="213"/>
        <end position="235"/>
    </location>
</feature>
<keyword evidence="6" id="KW-0574">Periplasm</keyword>
<dbReference type="EMBL" id="LOJW01000069">
    <property type="protein sequence ID" value="OOW65155.1"/>
    <property type="molecule type" value="Genomic_DNA"/>
</dbReference>
<evidence type="ECO:0000256" key="3">
    <source>
        <dbReference type="ARBA" id="ARBA00010860"/>
    </source>
</evidence>
<feature type="region of interest" description="Disordered" evidence="10">
    <location>
        <begin position="151"/>
        <end position="235"/>
    </location>
</feature>
<keyword evidence="7" id="KW-0378">Hydrolase</keyword>
<evidence type="ECO:0000256" key="4">
    <source>
        <dbReference type="ARBA" id="ARBA00011901"/>
    </source>
</evidence>
<dbReference type="GO" id="GO:0009253">
    <property type="term" value="P:peptidoglycan catabolic process"/>
    <property type="evidence" value="ECO:0007669"/>
    <property type="project" value="InterPro"/>
</dbReference>
<dbReference type="InterPro" id="IPR021731">
    <property type="entry name" value="AMIN_dom"/>
</dbReference>
<dbReference type="GO" id="GO:0071555">
    <property type="term" value="P:cell wall organization"/>
    <property type="evidence" value="ECO:0007669"/>
    <property type="project" value="UniProtKB-KW"/>
</dbReference>
<dbReference type="Proteomes" id="UP000190559">
    <property type="component" value="Unassembled WGS sequence"/>
</dbReference>
<evidence type="ECO:0000259" key="12">
    <source>
        <dbReference type="SMART" id="SM00646"/>
    </source>
</evidence>
<evidence type="ECO:0000256" key="10">
    <source>
        <dbReference type="SAM" id="MobiDB-lite"/>
    </source>
</evidence>
<sequence>MTPGIRNFCLSALTASLSLAVFAAWGGEIKGVGVSTGATGTRAEIQLAGSGGFKTLSLANPTRLVVDFPESSGVRGLKLPAAAGLVTSVRTGQPVPGTFRVVFELATPVTPLKPQMQTLGSVSTLVIEWPGDPTPAAASAVAAAAPTAAPAPRPLNAQAEAARATAALAASAQRASSVPPPQPSTPPPAPSVPASAMPTVTQAPVPTTIATGVPTPRSATSATTGAPAPTGVAGNTPNRAAGAAAAVPSGAVVAGSSAAAAAILNGGSAPMGATSGNAGAIAPNSASGVVAAAGDDDLPPRPVLPSEASRIKMAPGMRPLVVAIDPGHGGQDPGAMGPTGKREKDVTLAVGRELARQVNATPGMKAYLTRDTDVFIPLPMRAQKARAAKADIFISIHADAAENRSATGSSVYVLSTKGASSQRARWLADKENAADLVGGVRLQQTESTLANVLLDLAQSGHMKASEDAAGHVLGGLKRIGNNHKPQLERANFAVLRTSDMPAMLVETAFISNPDEERRLIDPAYQRRIASAVLDGIDTFFTRQPPPGTLFAARAQAEADAVGTVAGGSR</sequence>
<dbReference type="GO" id="GO:0008745">
    <property type="term" value="F:N-acetylmuramoyl-L-alanine amidase activity"/>
    <property type="evidence" value="ECO:0007669"/>
    <property type="project" value="UniProtKB-EC"/>
</dbReference>
<evidence type="ECO:0000256" key="8">
    <source>
        <dbReference type="ARBA" id="ARBA00023316"/>
    </source>
</evidence>
<dbReference type="Gene3D" id="2.60.40.3500">
    <property type="match status" value="1"/>
</dbReference>
<dbReference type="AlphaFoldDB" id="A0A1T1NP39"/>
<dbReference type="PANTHER" id="PTHR30404:SF0">
    <property type="entry name" value="N-ACETYLMURAMOYL-L-ALANINE AMIDASE AMIC"/>
    <property type="match status" value="1"/>
</dbReference>
<dbReference type="RefSeq" id="WP_139369674.1">
    <property type="nucleotide sequence ID" value="NZ_LOJW01000069.1"/>
</dbReference>